<dbReference type="NCBIfam" id="TIGR01451">
    <property type="entry name" value="B_ant_repeat"/>
    <property type="match status" value="2"/>
</dbReference>
<dbReference type="PANTHER" id="PTHR34819">
    <property type="entry name" value="LARGE CYSTEINE-RICH PERIPLASMIC PROTEIN OMCB"/>
    <property type="match status" value="1"/>
</dbReference>
<gene>
    <name evidence="2" type="ORF">HRbin22_00257</name>
</gene>
<organism evidence="2 3">
    <name type="scientific">Candidatus Thermoflexus japonica</name>
    <dbReference type="NCBI Taxonomy" id="2035417"/>
    <lineage>
        <taxon>Bacteria</taxon>
        <taxon>Bacillati</taxon>
        <taxon>Chloroflexota</taxon>
        <taxon>Thermoflexia</taxon>
        <taxon>Thermoflexales</taxon>
        <taxon>Thermoflexaceae</taxon>
        <taxon>Thermoflexus</taxon>
    </lineage>
</organism>
<dbReference type="Gene3D" id="2.120.10.80">
    <property type="entry name" value="Kelch-type beta propeller"/>
    <property type="match status" value="2"/>
</dbReference>
<protein>
    <recommendedName>
        <fullName evidence="1">DUF11 domain-containing protein</fullName>
    </recommendedName>
</protein>
<evidence type="ECO:0000313" key="2">
    <source>
        <dbReference type="EMBL" id="GBD08028.1"/>
    </source>
</evidence>
<dbReference type="InterPro" id="IPR015915">
    <property type="entry name" value="Kelch-typ_b-propeller"/>
</dbReference>
<comment type="caution">
    <text evidence="2">The sequence shown here is derived from an EMBL/GenBank/DDBJ whole genome shotgun (WGS) entry which is preliminary data.</text>
</comment>
<dbReference type="SUPFAM" id="SSF117281">
    <property type="entry name" value="Kelch motif"/>
    <property type="match status" value="1"/>
</dbReference>
<reference evidence="3" key="1">
    <citation type="submission" date="2017-09" db="EMBL/GenBank/DDBJ databases">
        <title>Metaegenomics of thermophilic ammonia-oxidizing enrichment culture.</title>
        <authorList>
            <person name="Kato S."/>
            <person name="Suzuki K."/>
        </authorList>
    </citation>
    <scope>NUCLEOTIDE SEQUENCE [LARGE SCALE GENOMIC DNA]</scope>
</reference>
<accession>A0A2H5Y3W4</accession>
<evidence type="ECO:0000259" key="1">
    <source>
        <dbReference type="Pfam" id="PF01345"/>
    </source>
</evidence>
<name>A0A2H5Y3W4_9CHLR</name>
<feature type="domain" description="DUF11" evidence="1">
    <location>
        <begin position="529"/>
        <end position="628"/>
    </location>
</feature>
<dbReference type="Pfam" id="PF01345">
    <property type="entry name" value="DUF11"/>
    <property type="match status" value="2"/>
</dbReference>
<dbReference type="InterPro" id="IPR047589">
    <property type="entry name" value="DUF11_rpt"/>
</dbReference>
<dbReference type="AlphaFoldDB" id="A0A2H5Y3W4"/>
<dbReference type="Proteomes" id="UP000236642">
    <property type="component" value="Unassembled WGS sequence"/>
</dbReference>
<dbReference type="EMBL" id="BEHY01000003">
    <property type="protein sequence ID" value="GBD08028.1"/>
    <property type="molecule type" value="Genomic_DNA"/>
</dbReference>
<dbReference type="InterPro" id="IPR013783">
    <property type="entry name" value="Ig-like_fold"/>
</dbReference>
<sequence>MKARHGWYRVWITLGIAAVGLMLLWLAMSRRAEAGIEVRSQTTLDDFNGGEFLRTGLADVGDGAVSLLRAGLSGEWITTVVTAGLTPRWGHTAVYTNGRIYVIGGLDDPAAPNAITATIIQSAAVQSDHNLSPWATVPTNLTAIFPRGTAYGGAVLVNDFLYVIGGRQDLNMENPLQSQVAYARVRPDGTLSPFTATTPLPSGLSNMAVAAWDGWIYVIGGLAQGASITVVDTIYAARPDPATGEISRWALLTWTLPYPLHSHAAVAEQGYLYVIGGMTQTAGSPLFEVWFAPLGAGTLRAPFTRTAALDNNLVELAAIGYNGLLLTSGGLQSTLSDPSPDVRAGVIADSGPVITWTATSLITPPRHAHAMVVLPDGWVYVIGGRGRIGASPIPLTHINAGRLGTEGMGLFVSSGRYLAPPFHLDRRRLLQTLRLHVWRPDSTEIAVRYRVQPQDGFPWGDWGGWLPLTGTGELTVSIPIAAYAQALQYEVALTTTNPLTAPFLLNADLLFEVPDRPPSWIKIATPPGGTAVRPGERLTYTLVLTNDSGATLHGVRLQDDFPAGTSFVEGSVAASPGLSWTVSPSGVVGALDVLGQGQVIRLTFAVTVTAGAGSIENTAYLYTDEFPPDQRSVLHPIAALTGSMDARPPSGGTVFPGDRLTYTVRVTNPALAAIGPVEITGRLPVSITLLPGGIQASAGTVYTNAFPDFRWTLSTVEAGAAAALTMTVRVTDAPFITDGAWLTATAALSGAIPLPLGIVTHEVRQPYIIQVTKTDGKTMADIDALLVYTITLTNTGWVTVTDLRITDTLAGWPWIFFPDQPGASRWVTAWPALGPQATAILTRSARISLSANISDVVAFTNTVIARSFGTSGVPLLESFGASDVTALAGPDLVATIPPDSIQYEEGNPTRTLTFTLQVANVGPGTARPLSGTLQCAPWWVLIGLKINGNPADSRYFSIPARRLAPGESLSQTFVYTTTEAISITRLQAMVDAPAPGFGDPARGCVMEVNEGNNNTLEVWIGQRFRVFLPLVLRSP</sequence>
<dbReference type="Gene3D" id="2.60.40.10">
    <property type="entry name" value="Immunoglobulins"/>
    <property type="match status" value="1"/>
</dbReference>
<proteinExistence type="predicted"/>
<dbReference type="InterPro" id="IPR051172">
    <property type="entry name" value="Chlamydia_OmcB"/>
</dbReference>
<feature type="domain" description="DUF11" evidence="1">
    <location>
        <begin position="653"/>
        <end position="746"/>
    </location>
</feature>
<evidence type="ECO:0000313" key="3">
    <source>
        <dbReference type="Proteomes" id="UP000236642"/>
    </source>
</evidence>
<dbReference type="InterPro" id="IPR001434">
    <property type="entry name" value="OmcB-like_DUF11"/>
</dbReference>